<keyword evidence="1" id="KW-0472">Membrane</keyword>
<proteinExistence type="predicted"/>
<reference evidence="2" key="1">
    <citation type="journal article" date="2023" name="Mol. Phylogenet. Evol.">
        <title>Genome-scale phylogeny and comparative genomics of the fungal order Sordariales.</title>
        <authorList>
            <person name="Hensen N."/>
            <person name="Bonometti L."/>
            <person name="Westerberg I."/>
            <person name="Brannstrom I.O."/>
            <person name="Guillou S."/>
            <person name="Cros-Aarteil S."/>
            <person name="Calhoun S."/>
            <person name="Haridas S."/>
            <person name="Kuo A."/>
            <person name="Mondo S."/>
            <person name="Pangilinan J."/>
            <person name="Riley R."/>
            <person name="LaButti K."/>
            <person name="Andreopoulos B."/>
            <person name="Lipzen A."/>
            <person name="Chen C."/>
            <person name="Yan M."/>
            <person name="Daum C."/>
            <person name="Ng V."/>
            <person name="Clum A."/>
            <person name="Steindorff A."/>
            <person name="Ohm R.A."/>
            <person name="Martin F."/>
            <person name="Silar P."/>
            <person name="Natvig D.O."/>
            <person name="Lalanne C."/>
            <person name="Gautier V."/>
            <person name="Ament-Velasquez S.L."/>
            <person name="Kruys A."/>
            <person name="Hutchinson M.I."/>
            <person name="Powell A.J."/>
            <person name="Barry K."/>
            <person name="Miller A.N."/>
            <person name="Grigoriev I.V."/>
            <person name="Debuchy R."/>
            <person name="Gladieux P."/>
            <person name="Hiltunen Thoren M."/>
            <person name="Johannesson H."/>
        </authorList>
    </citation>
    <scope>NUCLEOTIDE SEQUENCE</scope>
    <source>
        <strain evidence="2">CBS 892.96</strain>
    </source>
</reference>
<dbReference type="AlphaFoldDB" id="A0AAN7A452"/>
<evidence type="ECO:0000313" key="2">
    <source>
        <dbReference type="EMBL" id="KAK4174726.1"/>
    </source>
</evidence>
<organism evidence="2 3">
    <name type="scientific">Triangularia setosa</name>
    <dbReference type="NCBI Taxonomy" id="2587417"/>
    <lineage>
        <taxon>Eukaryota</taxon>
        <taxon>Fungi</taxon>
        <taxon>Dikarya</taxon>
        <taxon>Ascomycota</taxon>
        <taxon>Pezizomycotina</taxon>
        <taxon>Sordariomycetes</taxon>
        <taxon>Sordariomycetidae</taxon>
        <taxon>Sordariales</taxon>
        <taxon>Podosporaceae</taxon>
        <taxon>Triangularia</taxon>
    </lineage>
</organism>
<comment type="caution">
    <text evidence="2">The sequence shown here is derived from an EMBL/GenBank/DDBJ whole genome shotgun (WGS) entry which is preliminary data.</text>
</comment>
<keyword evidence="1" id="KW-1133">Transmembrane helix</keyword>
<feature type="transmembrane region" description="Helical" evidence="1">
    <location>
        <begin position="9"/>
        <end position="30"/>
    </location>
</feature>
<protein>
    <submittedName>
        <fullName evidence="2">Uncharacterized protein</fullName>
    </submittedName>
</protein>
<sequence>MCLLLRAGILYFLFLFLFFPFLELSLSHFHPSLSQLIYIAPAPSLLSACSFLFYPCLNIARHASLRPCSPWLLYMIPPSRPCTITSKTSSIERGNFPAFQGGKIPSLAKKSTRQKSISHLVYTQKEACTTHPANPNAKCQ</sequence>
<dbReference type="EMBL" id="MU866267">
    <property type="protein sequence ID" value="KAK4174726.1"/>
    <property type="molecule type" value="Genomic_DNA"/>
</dbReference>
<keyword evidence="3" id="KW-1185">Reference proteome</keyword>
<evidence type="ECO:0000256" key="1">
    <source>
        <dbReference type="SAM" id="Phobius"/>
    </source>
</evidence>
<accession>A0AAN7A452</accession>
<dbReference type="Proteomes" id="UP001302321">
    <property type="component" value="Unassembled WGS sequence"/>
</dbReference>
<name>A0AAN7A452_9PEZI</name>
<keyword evidence="1" id="KW-0812">Transmembrane</keyword>
<gene>
    <name evidence="2" type="ORF">QBC36DRAFT_35559</name>
</gene>
<reference evidence="2" key="2">
    <citation type="submission" date="2023-05" db="EMBL/GenBank/DDBJ databases">
        <authorList>
            <consortium name="Lawrence Berkeley National Laboratory"/>
            <person name="Steindorff A."/>
            <person name="Hensen N."/>
            <person name="Bonometti L."/>
            <person name="Westerberg I."/>
            <person name="Brannstrom I.O."/>
            <person name="Guillou S."/>
            <person name="Cros-Aarteil S."/>
            <person name="Calhoun S."/>
            <person name="Haridas S."/>
            <person name="Kuo A."/>
            <person name="Mondo S."/>
            <person name="Pangilinan J."/>
            <person name="Riley R."/>
            <person name="Labutti K."/>
            <person name="Andreopoulos B."/>
            <person name="Lipzen A."/>
            <person name="Chen C."/>
            <person name="Yanf M."/>
            <person name="Daum C."/>
            <person name="Ng V."/>
            <person name="Clum A."/>
            <person name="Ohm R."/>
            <person name="Martin F."/>
            <person name="Silar P."/>
            <person name="Natvig D."/>
            <person name="Lalanne C."/>
            <person name="Gautier V."/>
            <person name="Ament-Velasquez S.L."/>
            <person name="Kruys A."/>
            <person name="Hutchinson M.I."/>
            <person name="Powell A.J."/>
            <person name="Barry K."/>
            <person name="Miller A.N."/>
            <person name="Grigoriev I.V."/>
            <person name="Debuchy R."/>
            <person name="Gladieux P."/>
            <person name="Thoren M.H."/>
            <person name="Johannesson H."/>
        </authorList>
    </citation>
    <scope>NUCLEOTIDE SEQUENCE</scope>
    <source>
        <strain evidence="2">CBS 892.96</strain>
    </source>
</reference>
<evidence type="ECO:0000313" key="3">
    <source>
        <dbReference type="Proteomes" id="UP001302321"/>
    </source>
</evidence>
<feature type="transmembrane region" description="Helical" evidence="1">
    <location>
        <begin position="36"/>
        <end position="57"/>
    </location>
</feature>